<gene>
    <name evidence="8" type="ORF">QQS21_008201</name>
</gene>
<dbReference type="GO" id="GO:0016020">
    <property type="term" value="C:membrane"/>
    <property type="evidence" value="ECO:0007669"/>
    <property type="project" value="UniProtKB-SubCell"/>
</dbReference>
<dbReference type="Proteomes" id="UP001251528">
    <property type="component" value="Unassembled WGS sequence"/>
</dbReference>
<evidence type="ECO:0000256" key="2">
    <source>
        <dbReference type="ARBA" id="ARBA00022692"/>
    </source>
</evidence>
<evidence type="ECO:0000256" key="4">
    <source>
        <dbReference type="ARBA" id="ARBA00023136"/>
    </source>
</evidence>
<dbReference type="Pfam" id="PF20684">
    <property type="entry name" value="Fung_rhodopsin"/>
    <property type="match status" value="1"/>
</dbReference>
<proteinExistence type="inferred from homology"/>
<feature type="domain" description="Rhodopsin" evidence="7">
    <location>
        <begin position="126"/>
        <end position="202"/>
    </location>
</feature>
<evidence type="ECO:0000313" key="8">
    <source>
        <dbReference type="EMBL" id="KAK2594098.1"/>
    </source>
</evidence>
<keyword evidence="3 6" id="KW-1133">Transmembrane helix</keyword>
<evidence type="ECO:0000256" key="1">
    <source>
        <dbReference type="ARBA" id="ARBA00004141"/>
    </source>
</evidence>
<evidence type="ECO:0000313" key="9">
    <source>
        <dbReference type="Proteomes" id="UP001251528"/>
    </source>
</evidence>
<comment type="caution">
    <text evidence="8">The sequence shown here is derived from an EMBL/GenBank/DDBJ whole genome shotgun (WGS) entry which is preliminary data.</text>
</comment>
<keyword evidence="4 6" id="KW-0472">Membrane</keyword>
<dbReference type="InterPro" id="IPR049326">
    <property type="entry name" value="Rhodopsin_dom_fungi"/>
</dbReference>
<keyword evidence="2 6" id="KW-0812">Transmembrane</keyword>
<accession>A0AAJ0CJA6</accession>
<dbReference type="AlphaFoldDB" id="A0AAJ0CJA6"/>
<protein>
    <recommendedName>
        <fullName evidence="7">Rhodopsin domain-containing protein</fullName>
    </recommendedName>
</protein>
<evidence type="ECO:0000256" key="5">
    <source>
        <dbReference type="ARBA" id="ARBA00038359"/>
    </source>
</evidence>
<feature type="transmembrane region" description="Helical" evidence="6">
    <location>
        <begin position="40"/>
        <end position="62"/>
    </location>
</feature>
<dbReference type="InterPro" id="IPR052337">
    <property type="entry name" value="SAT4-like"/>
</dbReference>
<dbReference type="EMBL" id="JASWJB010000181">
    <property type="protein sequence ID" value="KAK2594098.1"/>
    <property type="molecule type" value="Genomic_DNA"/>
</dbReference>
<name>A0AAJ0CJA6_9HYPO</name>
<evidence type="ECO:0000259" key="7">
    <source>
        <dbReference type="Pfam" id="PF20684"/>
    </source>
</evidence>
<comment type="subcellular location">
    <subcellularLocation>
        <location evidence="1">Membrane</location>
        <topology evidence="1">Multi-pass membrane protein</topology>
    </subcellularLocation>
</comment>
<feature type="transmembrane region" description="Helical" evidence="6">
    <location>
        <begin position="180"/>
        <end position="202"/>
    </location>
</feature>
<organism evidence="8 9">
    <name type="scientific">Conoideocrella luteorostrata</name>
    <dbReference type="NCBI Taxonomy" id="1105319"/>
    <lineage>
        <taxon>Eukaryota</taxon>
        <taxon>Fungi</taxon>
        <taxon>Dikarya</taxon>
        <taxon>Ascomycota</taxon>
        <taxon>Pezizomycotina</taxon>
        <taxon>Sordariomycetes</taxon>
        <taxon>Hypocreomycetidae</taxon>
        <taxon>Hypocreales</taxon>
        <taxon>Clavicipitaceae</taxon>
        <taxon>Conoideocrella</taxon>
    </lineage>
</organism>
<evidence type="ECO:0000256" key="3">
    <source>
        <dbReference type="ARBA" id="ARBA00022989"/>
    </source>
</evidence>
<sequence>MNVDFDNLPKAAQEAILNRPLAKIPPGVVSRLGQPRELNVTTIALTASSLFVITVVFFLRAYSKIFYSKKLRPEDLIQMDVNPGTFVHSWDLTVRDLEPFYKNFNLLRTFYCVDLAFCKNAILMERVIWNLNLHLRRKVGLSILFGLGVLTCICAGGRVYSTTKLDWNYDTIHDIPGVVLWGVGESTFAMMVFCIPAVPKIFTGKEPKLLSKFGGICSRVNKSLRSWSRIISGSSRKGSETSHTSQQMWPTADARKAHGQMNDGDSVIALTDIDKFEGQRFHRSANGGRITKTTELVTTEAAVGENGMEAACHQAKSRQHPWITGRN</sequence>
<dbReference type="PANTHER" id="PTHR33048:SF146">
    <property type="entry name" value="INTEGRAL MEMBRANE PROTEIN"/>
    <property type="match status" value="1"/>
</dbReference>
<reference evidence="8" key="1">
    <citation type="submission" date="2023-06" db="EMBL/GenBank/DDBJ databases">
        <title>Conoideocrella luteorostrata (Hypocreales: Clavicipitaceae), a potential biocontrol fungus for elongate hemlock scale in United States Christmas tree production areas.</title>
        <authorList>
            <person name="Barrett H."/>
            <person name="Lovett B."/>
            <person name="Macias A.M."/>
            <person name="Stajich J.E."/>
            <person name="Kasson M.T."/>
        </authorList>
    </citation>
    <scope>NUCLEOTIDE SEQUENCE</scope>
    <source>
        <strain evidence="8">ARSEF 14590</strain>
    </source>
</reference>
<evidence type="ECO:0000256" key="6">
    <source>
        <dbReference type="SAM" id="Phobius"/>
    </source>
</evidence>
<feature type="transmembrane region" description="Helical" evidence="6">
    <location>
        <begin position="139"/>
        <end position="160"/>
    </location>
</feature>
<dbReference type="PANTHER" id="PTHR33048">
    <property type="entry name" value="PTH11-LIKE INTEGRAL MEMBRANE PROTEIN (AFU_ORTHOLOGUE AFUA_5G11245)"/>
    <property type="match status" value="1"/>
</dbReference>
<comment type="similarity">
    <text evidence="5">Belongs to the SAT4 family.</text>
</comment>
<keyword evidence="9" id="KW-1185">Reference proteome</keyword>